<dbReference type="RefSeq" id="WP_078319245.1">
    <property type="nucleotide sequence ID" value="NZ_FXTS01000002.1"/>
</dbReference>
<comment type="caution">
    <text evidence="2">The sequence shown here is derived from an EMBL/GenBank/DDBJ whole genome shotgun (WGS) entry which is preliminary data.</text>
</comment>
<sequence length="99" mass="11147">MADKNRPSKINNRERAVGGKNGLEAGFPTDSLLPKSANYQDEMLCLQLTGYLDYCSPGQTVAGYLRYYNLDGNQNGQFSYQSTSANFPNNTFYRFINIQ</sequence>
<evidence type="ECO:0000313" key="2">
    <source>
        <dbReference type="EMBL" id="OOV87893.1"/>
    </source>
</evidence>
<dbReference type="AlphaFoldDB" id="A0A1T1HDK3"/>
<accession>A0A1T1HDK3</accession>
<dbReference type="STRING" id="966.BTA35_0207840"/>
<dbReference type="InterPro" id="IPR032624">
    <property type="entry name" value="DUF4879"/>
</dbReference>
<gene>
    <name evidence="2" type="ORF">BTA35_0207840</name>
</gene>
<evidence type="ECO:0000313" key="3">
    <source>
        <dbReference type="Proteomes" id="UP000190064"/>
    </source>
</evidence>
<organism evidence="2 3">
    <name type="scientific">Oceanospirillum linum</name>
    <dbReference type="NCBI Taxonomy" id="966"/>
    <lineage>
        <taxon>Bacteria</taxon>
        <taxon>Pseudomonadati</taxon>
        <taxon>Pseudomonadota</taxon>
        <taxon>Gammaproteobacteria</taxon>
        <taxon>Oceanospirillales</taxon>
        <taxon>Oceanospirillaceae</taxon>
        <taxon>Oceanospirillum</taxon>
    </lineage>
</organism>
<evidence type="ECO:0000256" key="1">
    <source>
        <dbReference type="SAM" id="MobiDB-lite"/>
    </source>
</evidence>
<reference evidence="2" key="1">
    <citation type="submission" date="2017-02" db="EMBL/GenBank/DDBJ databases">
        <title>Draft Genome Sequence of the Salt Water Bacterium Oceanospirillum linum ATCC 11336.</title>
        <authorList>
            <person name="Trachtenberg A.M."/>
            <person name="Carney J.G."/>
            <person name="Linnane J.D."/>
            <person name="Rheaume B.A."/>
            <person name="Pitts N.L."/>
            <person name="Mykles D.L."/>
            <person name="Maclea K.S."/>
        </authorList>
    </citation>
    <scope>NUCLEOTIDE SEQUENCE [LARGE SCALE GENOMIC DNA]</scope>
    <source>
        <strain evidence="2">ATCC 11336</strain>
    </source>
</reference>
<proteinExistence type="predicted"/>
<feature type="region of interest" description="Disordered" evidence="1">
    <location>
        <begin position="1"/>
        <end position="23"/>
    </location>
</feature>
<protein>
    <submittedName>
        <fullName evidence="2">Uncharacterized protein</fullName>
    </submittedName>
</protein>
<keyword evidence="3" id="KW-1185">Reference proteome</keyword>
<dbReference type="Proteomes" id="UP000190064">
    <property type="component" value="Unassembled WGS sequence"/>
</dbReference>
<dbReference type="EMBL" id="MTSD02000002">
    <property type="protein sequence ID" value="OOV87893.1"/>
    <property type="molecule type" value="Genomic_DNA"/>
</dbReference>
<dbReference type="Pfam" id="PF16219">
    <property type="entry name" value="DUF4879"/>
    <property type="match status" value="1"/>
</dbReference>
<name>A0A1T1HDK3_OCELI</name>
<feature type="compositionally biased region" description="Basic and acidic residues" evidence="1">
    <location>
        <begin position="1"/>
        <end position="17"/>
    </location>
</feature>